<feature type="transmembrane region" description="Helical" evidence="7">
    <location>
        <begin position="179"/>
        <end position="198"/>
    </location>
</feature>
<dbReference type="InterPro" id="IPR003416">
    <property type="entry name" value="MgtC/SapB/SrpB/YhiD_fam"/>
</dbReference>
<dbReference type="InterPro" id="IPR049177">
    <property type="entry name" value="MgtC_SapB_SrpB_YhiD_N"/>
</dbReference>
<evidence type="ECO:0000256" key="2">
    <source>
        <dbReference type="ARBA" id="ARBA00022475"/>
    </source>
</evidence>
<evidence type="ECO:0000313" key="9">
    <source>
        <dbReference type="EMBL" id="KAL3791273.1"/>
    </source>
</evidence>
<dbReference type="Pfam" id="PF02308">
    <property type="entry name" value="MgtC"/>
    <property type="match status" value="1"/>
</dbReference>
<feature type="non-terminal residue" evidence="9">
    <location>
        <position position="1"/>
    </location>
</feature>
<accession>A0ABD3PT31</accession>
<gene>
    <name evidence="9" type="ORF">HJC23_000890</name>
</gene>
<dbReference type="Proteomes" id="UP001516023">
    <property type="component" value="Unassembled WGS sequence"/>
</dbReference>
<protein>
    <recommendedName>
        <fullName evidence="8">MgtC/SapB/SrpB/YhiD N-terminal domain-containing protein</fullName>
    </recommendedName>
</protein>
<keyword evidence="4 7" id="KW-1133">Transmembrane helix</keyword>
<keyword evidence="3 7" id="KW-0812">Transmembrane</keyword>
<sequence>RSRAGQSTRKSIHSSHPALANRQSPSDEHSRLISYRTLHHSSSGRKRAKNPFAASFSVEATYAIMKHRSAGGSSSSLCSKIHAGCFYTCLAVYTVTILFGRSFLPPQNDWCPYTTDTNVAKYGNPDYNHHPCQTYRTPHLLYLHLQEVEFAQRILCSLLLGGVIGFERRASERPAGIRTMSMVCLGSCFFSMTSQLALKSSTMGWDAARVAAAVPSGVGFLGAGLIWKGSTSSTREVDGKVVTTSSQEVHGLTTAASVWLSAAVGVAVGGGKRLYIVSVYGVALVILILRFGPQMYFAKDSESEVEWDDVDDSELDWDNFTDDSSDILSQYDNGKDDNELEFIERFPESGSYDDCTDAIASQDIETQFGQLGTIADRETEPLLEHHDVHSSPTRRLMRHVSAPDVMALTYETPIIDHSDVKRAGGKTRSGRKKRIPNIMKLSFHG</sequence>
<comment type="subcellular location">
    <subcellularLocation>
        <location evidence="1">Cell membrane</location>
        <topology evidence="1">Multi-pass membrane protein</topology>
    </subcellularLocation>
</comment>
<dbReference type="GO" id="GO:0005886">
    <property type="term" value="C:plasma membrane"/>
    <property type="evidence" value="ECO:0007669"/>
    <property type="project" value="UniProtKB-SubCell"/>
</dbReference>
<dbReference type="PANTHER" id="PTHR33778:SF1">
    <property type="entry name" value="MAGNESIUM TRANSPORTER YHID-RELATED"/>
    <property type="match status" value="1"/>
</dbReference>
<dbReference type="PRINTS" id="PR01837">
    <property type="entry name" value="MGTCSAPBPROT"/>
</dbReference>
<dbReference type="EMBL" id="JABMIG020000116">
    <property type="protein sequence ID" value="KAL3791273.1"/>
    <property type="molecule type" value="Genomic_DNA"/>
</dbReference>
<feature type="transmembrane region" description="Helical" evidence="7">
    <location>
        <begin position="210"/>
        <end position="228"/>
    </location>
</feature>
<feature type="transmembrane region" description="Helical" evidence="7">
    <location>
        <begin position="274"/>
        <end position="292"/>
    </location>
</feature>
<evidence type="ECO:0000256" key="5">
    <source>
        <dbReference type="ARBA" id="ARBA00023136"/>
    </source>
</evidence>
<reference evidence="9 10" key="1">
    <citation type="journal article" date="2020" name="G3 (Bethesda)">
        <title>Improved Reference Genome for Cyclotella cryptica CCMP332, a Model for Cell Wall Morphogenesis, Salinity Adaptation, and Lipid Production in Diatoms (Bacillariophyta).</title>
        <authorList>
            <person name="Roberts W.R."/>
            <person name="Downey K.M."/>
            <person name="Ruck E.C."/>
            <person name="Traller J.C."/>
            <person name="Alverson A.J."/>
        </authorList>
    </citation>
    <scope>NUCLEOTIDE SEQUENCE [LARGE SCALE GENOMIC DNA]</scope>
    <source>
        <strain evidence="9 10">CCMP332</strain>
    </source>
</reference>
<proteinExistence type="predicted"/>
<evidence type="ECO:0000256" key="3">
    <source>
        <dbReference type="ARBA" id="ARBA00022692"/>
    </source>
</evidence>
<evidence type="ECO:0000256" key="1">
    <source>
        <dbReference type="ARBA" id="ARBA00004651"/>
    </source>
</evidence>
<evidence type="ECO:0000313" key="10">
    <source>
        <dbReference type="Proteomes" id="UP001516023"/>
    </source>
</evidence>
<evidence type="ECO:0000256" key="6">
    <source>
        <dbReference type="SAM" id="MobiDB-lite"/>
    </source>
</evidence>
<keyword evidence="10" id="KW-1185">Reference proteome</keyword>
<evidence type="ECO:0000256" key="7">
    <source>
        <dbReference type="SAM" id="Phobius"/>
    </source>
</evidence>
<dbReference type="AlphaFoldDB" id="A0ABD3PT31"/>
<comment type="caution">
    <text evidence="9">The sequence shown here is derived from an EMBL/GenBank/DDBJ whole genome shotgun (WGS) entry which is preliminary data.</text>
</comment>
<evidence type="ECO:0000259" key="8">
    <source>
        <dbReference type="Pfam" id="PF02308"/>
    </source>
</evidence>
<keyword evidence="5 7" id="KW-0472">Membrane</keyword>
<dbReference type="PANTHER" id="PTHR33778">
    <property type="entry name" value="PROTEIN MGTC"/>
    <property type="match status" value="1"/>
</dbReference>
<feature type="region of interest" description="Disordered" evidence="6">
    <location>
        <begin position="1"/>
        <end position="30"/>
    </location>
</feature>
<organism evidence="9 10">
    <name type="scientific">Cyclotella cryptica</name>
    <dbReference type="NCBI Taxonomy" id="29204"/>
    <lineage>
        <taxon>Eukaryota</taxon>
        <taxon>Sar</taxon>
        <taxon>Stramenopiles</taxon>
        <taxon>Ochrophyta</taxon>
        <taxon>Bacillariophyta</taxon>
        <taxon>Coscinodiscophyceae</taxon>
        <taxon>Thalassiosirophycidae</taxon>
        <taxon>Stephanodiscales</taxon>
        <taxon>Stephanodiscaceae</taxon>
        <taxon>Cyclotella</taxon>
    </lineage>
</organism>
<keyword evidence="2" id="KW-1003">Cell membrane</keyword>
<feature type="domain" description="MgtC/SapB/SrpB/YhiD N-terminal" evidence="8">
    <location>
        <begin position="155"/>
        <end position="292"/>
    </location>
</feature>
<name>A0ABD3PT31_9STRA</name>
<feature type="transmembrane region" description="Helical" evidence="7">
    <location>
        <begin position="249"/>
        <end position="268"/>
    </location>
</feature>
<evidence type="ECO:0000256" key="4">
    <source>
        <dbReference type="ARBA" id="ARBA00022989"/>
    </source>
</evidence>